<dbReference type="InterPro" id="IPR056507">
    <property type="entry name" value="wHTH-HSP90_Na-assoc"/>
</dbReference>
<feature type="domain" description="wHTH-Hsp90 Na associated" evidence="2">
    <location>
        <begin position="1252"/>
        <end position="1305"/>
    </location>
</feature>
<evidence type="ECO:0000313" key="3">
    <source>
        <dbReference type="EMBL" id="MEV4684982.1"/>
    </source>
</evidence>
<keyword evidence="4" id="KW-1185">Reference proteome</keyword>
<comment type="caution">
    <text evidence="3">The sequence shown here is derived from an EMBL/GenBank/DDBJ whole genome shotgun (WGS) entry which is preliminary data.</text>
</comment>
<dbReference type="Gene3D" id="3.30.565.10">
    <property type="entry name" value="Histidine kinase-like ATPase, C-terminal domain"/>
    <property type="match status" value="1"/>
</dbReference>
<feature type="domain" description="wHTH-Hsp90 Na associated" evidence="2">
    <location>
        <begin position="1448"/>
        <end position="1501"/>
    </location>
</feature>
<dbReference type="Pfam" id="PF24401">
    <property type="entry name" value="iHD-CE"/>
    <property type="match status" value="1"/>
</dbReference>
<evidence type="ECO:0000259" key="1">
    <source>
        <dbReference type="Pfam" id="PF24401"/>
    </source>
</evidence>
<feature type="domain" description="wHTH-Hsp90 Na associated" evidence="2">
    <location>
        <begin position="1322"/>
        <end position="1371"/>
    </location>
</feature>
<reference evidence="3 4" key="1">
    <citation type="submission" date="2024-06" db="EMBL/GenBank/DDBJ databases">
        <title>The Natural Products Discovery Center: Release of the First 8490 Sequenced Strains for Exploring Actinobacteria Biosynthetic Diversity.</title>
        <authorList>
            <person name="Kalkreuter E."/>
            <person name="Kautsar S.A."/>
            <person name="Yang D."/>
            <person name="Bader C.D."/>
            <person name="Teijaro C.N."/>
            <person name="Fluegel L."/>
            <person name="Davis C.M."/>
            <person name="Simpson J.R."/>
            <person name="Lauterbach L."/>
            <person name="Steele A.D."/>
            <person name="Gui C."/>
            <person name="Meng S."/>
            <person name="Li G."/>
            <person name="Viehrig K."/>
            <person name="Ye F."/>
            <person name="Su P."/>
            <person name="Kiefer A.F."/>
            <person name="Nichols A."/>
            <person name="Cepeda A.J."/>
            <person name="Yan W."/>
            <person name="Fan B."/>
            <person name="Jiang Y."/>
            <person name="Adhikari A."/>
            <person name="Zheng C.-J."/>
            <person name="Schuster L."/>
            <person name="Cowan T.M."/>
            <person name="Smanski M.J."/>
            <person name="Chevrette M.G."/>
            <person name="De Carvalho L.P.S."/>
            <person name="Shen B."/>
        </authorList>
    </citation>
    <scope>NUCLEOTIDE SEQUENCE [LARGE SCALE GENOMIC DNA]</scope>
    <source>
        <strain evidence="3 4">NPDC049344</strain>
    </source>
</reference>
<proteinExistence type="predicted"/>
<dbReference type="EMBL" id="JBFAQK010000065">
    <property type="protein sequence ID" value="MEV4684982.1"/>
    <property type="molecule type" value="Genomic_DNA"/>
</dbReference>
<dbReference type="PRINTS" id="PR00775">
    <property type="entry name" value="HEATSHOCK90"/>
</dbReference>
<dbReference type="InterPro" id="IPR020575">
    <property type="entry name" value="Hsp90_N"/>
</dbReference>
<dbReference type="Pfam" id="PF24410">
    <property type="entry name" value="wHTH-HSP90_Na-assoc"/>
    <property type="match status" value="5"/>
</dbReference>
<evidence type="ECO:0000259" key="2">
    <source>
        <dbReference type="Pfam" id="PF24410"/>
    </source>
</evidence>
<evidence type="ECO:0000313" key="4">
    <source>
        <dbReference type="Proteomes" id="UP001552521"/>
    </source>
</evidence>
<dbReference type="SUPFAM" id="SSF52129">
    <property type="entry name" value="Caspase-like"/>
    <property type="match status" value="1"/>
</dbReference>
<sequence>MPEALFRALLIGVPSYKDERIKDLPFIEDDLSELAGALRGVGYEAEVHDLTQTGRDEIESAVEIFFQEAKPEETLLLFVSGHGIHHQDMDYLVPRGALTRVHDFPGKCVPIDFGQYAERSRAGDVAVFVDACREGIDVREKSVSNVMRWSDVRVRRVGDRHYCHVYACSKGEFARYATAGHSTFSLFSRALSTLVADESGPSTLGELQERLQTVLDQLTSEHECQRQQVRVRSESNIDDFVLFARPDRGVPLDPGESPWTGLVKDHPAWTQVEDGPGADVLKEATMKLVDRLYAHAAADAKILENDPWSPLGLAERMTERVRWLLSKVLNPQKLALSPAEASLLVTTPFLYAARRSRAAVRAFEADPADLVRKAEPSPARKSYEQFFMGHARMVRRAGRAAASGDAEGAAGIGWWLFHHWLMRQPLEPQDDGLRDLLVPVAGLLDSTGTAEGRLITEVFDHEGLRTLLRALQSTPDLAADRRVRQVAGSSDFEQTVRDQLVFALLTVAHRSAIDPLTLGDVVVDHVGISYSVTLPDLLVTLEKARWDRHGRTRVLHAVCGHPAVGLALRQQAVVLDGVLGAIDVLAETEPQLAALKDLPAHATADQVQPALTPEGKRVYETTDLRFRLADDRIQEMLMGEELYGDPALAVRELYQNALDACRYREARWKYLRAKNPGFAAEWDGSIVFTQGEAGGRPYIECEDNGIGMGERELREVFSHAGMRFADLPEYRDEVARWRTENIELYPNSRFGIGVLSYFMIADDIQVTTCRLDHEGHPGQRLRVDIAGPGALFRIQDLGRGHSAGTTVRLYLRDSDTAPVAKDLLRRLLWISDYRVVARDVSTGPDEKPLTWCPGVLSEVAPLGAEEVYSAAAERSATAKVVATTRRTVWWCSTEGAVLADGLWSGRSLFGAVVNLTGKNAPQLTVDRKRCLSLDRSHVQELLRAEIPSLLDSGDAVLTPEWLTQLALDHDYKLAEVVLAEAGARGHRPWGVHKYEGTVEAVGCFAADTTIFDAYASADWPVPANPAPARLVEWRVLSWAKAGAYPGVHVTAPETVPVARPLDLALVQRGTLSLSHGSGLGYVNNVINNNDASVLRSVVRAKLRYGLPPAEAVRRLSALGYPLPEGIVVPETVTTDDLQLLSQEGLTDRSFKTSGPVPPTLLLSAARTSGDRPAEVAARLASFGLKLPDWFVVPDQLPGGDLEHHLENVDQVVPMAQLLLIAHTLRLPPEDLLKPLGELGYRLPSTAVPVEAPDRTDLRLVSTDLDGMLPWLDADVPVPLGHVITACAQLSMRPQEVVGRLKRLGFSTYDATEIQQHMHSAVDDLGILSKHGDEEPPWLSPGQGLDVRDVIVVAARTRRAPEEIVERWEAYGICEPGSIATPLKVERDDVLLLSRDLDRASPWLAPEHPVQLGHILCAAEITGRSADYVVARLAELGFTVPDSTPVPSVPDPDDVTILEVPSSGKEWIKADEPVGLAHIVRVAAATRKLPAEVAARLTELGYTLPAAVAFSRPPQV</sequence>
<dbReference type="RefSeq" id="WP_364600271.1">
    <property type="nucleotide sequence ID" value="NZ_JBFAQK010000065.1"/>
</dbReference>
<feature type="domain" description="wHTH-Hsp90 Na associated" evidence="2">
    <location>
        <begin position="1384"/>
        <end position="1437"/>
    </location>
</feature>
<organism evidence="3 4">
    <name type="scientific">Streptomyces kurssanovii</name>
    <dbReference type="NCBI Taxonomy" id="67312"/>
    <lineage>
        <taxon>Bacteria</taxon>
        <taxon>Bacillati</taxon>
        <taxon>Actinomycetota</taxon>
        <taxon>Actinomycetes</taxon>
        <taxon>Kitasatosporales</taxon>
        <taxon>Streptomycetaceae</taxon>
        <taxon>Streptomyces</taxon>
    </lineage>
</organism>
<evidence type="ECO:0008006" key="5">
    <source>
        <dbReference type="Google" id="ProtNLM"/>
    </source>
</evidence>
<dbReference type="Gene3D" id="3.40.50.1460">
    <property type="match status" value="1"/>
</dbReference>
<protein>
    <recommendedName>
        <fullName evidence="5">Caspase domain-containing protein</fullName>
    </recommendedName>
</protein>
<dbReference type="Proteomes" id="UP001552521">
    <property type="component" value="Unassembled WGS sequence"/>
</dbReference>
<gene>
    <name evidence="3" type="ORF">AB0K36_29925</name>
</gene>
<feature type="domain" description="iHD-CE" evidence="1">
    <location>
        <begin position="259"/>
        <end position="610"/>
    </location>
</feature>
<dbReference type="InterPro" id="IPR056506">
    <property type="entry name" value="iHD-CE"/>
</dbReference>
<name>A0ABV3I337_9ACTN</name>
<dbReference type="SUPFAM" id="SSF55874">
    <property type="entry name" value="ATPase domain of HSP90 chaperone/DNA topoisomerase II/histidine kinase"/>
    <property type="match status" value="1"/>
</dbReference>
<dbReference type="InterPro" id="IPR029030">
    <property type="entry name" value="Caspase-like_dom_sf"/>
</dbReference>
<feature type="domain" description="wHTH-Hsp90 Na associated" evidence="2">
    <location>
        <begin position="1132"/>
        <end position="1184"/>
    </location>
</feature>
<dbReference type="InterPro" id="IPR036890">
    <property type="entry name" value="HATPase_C_sf"/>
</dbReference>
<accession>A0ABV3I337</accession>